<accession>A0A8S3T7X4</accession>
<dbReference type="Gene3D" id="2.60.40.10">
    <property type="entry name" value="Immunoglobulins"/>
    <property type="match status" value="1"/>
</dbReference>
<keyword evidence="2" id="KW-0812">Transmembrane</keyword>
<evidence type="ECO:0000313" key="4">
    <source>
        <dbReference type="Proteomes" id="UP000683360"/>
    </source>
</evidence>
<name>A0A8S3T7X4_MYTED</name>
<evidence type="ECO:0000256" key="2">
    <source>
        <dbReference type="SAM" id="Phobius"/>
    </source>
</evidence>
<feature type="transmembrane region" description="Helical" evidence="2">
    <location>
        <begin position="144"/>
        <end position="166"/>
    </location>
</feature>
<dbReference type="Proteomes" id="UP000683360">
    <property type="component" value="Unassembled WGS sequence"/>
</dbReference>
<reference evidence="3" key="1">
    <citation type="submission" date="2021-03" db="EMBL/GenBank/DDBJ databases">
        <authorList>
            <person name="Bekaert M."/>
        </authorList>
    </citation>
    <scope>NUCLEOTIDE SEQUENCE</scope>
</reference>
<sequence length="307" mass="34456">MDVVAFPAPTVTWRRMTTFKWTVRRGKHDYIYDINSTIQISSEDGFGEHEIDLCNTVECIVEKITFKPEDRPEAPQNVSSETTFRSVNLSWIAGFNGGHRQNFSVQFKTADDDNWDTRIVPTSDTGTGMEPTLPSPSSASVSPLSIGIGCGIAVLLLTIILLVFIIRRKKSSNTESKECNVLYAEVDKEQHKGKQRKQVKEDSDEPANAEYASVVKSKSKKVHYKEDAIETENNEYAVVDKSNKENEGVYANQDDEELIPHKPLEAQISGRSTNQDGLTYIEVSFTEVTNQIDVQSLEQNLKPTMLT</sequence>
<comment type="caution">
    <text evidence="3">The sequence shown here is derived from an EMBL/GenBank/DDBJ whole genome shotgun (WGS) entry which is preliminary data.</text>
</comment>
<organism evidence="3 4">
    <name type="scientific">Mytilus edulis</name>
    <name type="common">Blue mussel</name>
    <dbReference type="NCBI Taxonomy" id="6550"/>
    <lineage>
        <taxon>Eukaryota</taxon>
        <taxon>Metazoa</taxon>
        <taxon>Spiralia</taxon>
        <taxon>Lophotrochozoa</taxon>
        <taxon>Mollusca</taxon>
        <taxon>Bivalvia</taxon>
        <taxon>Autobranchia</taxon>
        <taxon>Pteriomorphia</taxon>
        <taxon>Mytilida</taxon>
        <taxon>Mytiloidea</taxon>
        <taxon>Mytilidae</taxon>
        <taxon>Mytilinae</taxon>
        <taxon>Mytilus</taxon>
    </lineage>
</organism>
<keyword evidence="4" id="KW-1185">Reference proteome</keyword>
<keyword evidence="2" id="KW-1133">Transmembrane helix</keyword>
<dbReference type="AlphaFoldDB" id="A0A8S3T7X4"/>
<evidence type="ECO:0000256" key="1">
    <source>
        <dbReference type="SAM" id="MobiDB-lite"/>
    </source>
</evidence>
<dbReference type="EMBL" id="CAJPWZ010001964">
    <property type="protein sequence ID" value="CAG2227481.1"/>
    <property type="molecule type" value="Genomic_DNA"/>
</dbReference>
<evidence type="ECO:0000313" key="3">
    <source>
        <dbReference type="EMBL" id="CAG2227481.1"/>
    </source>
</evidence>
<gene>
    <name evidence="3" type="ORF">MEDL_40499</name>
</gene>
<dbReference type="SUPFAM" id="SSF49265">
    <property type="entry name" value="Fibronectin type III"/>
    <property type="match status" value="1"/>
</dbReference>
<dbReference type="InterPro" id="IPR013783">
    <property type="entry name" value="Ig-like_fold"/>
</dbReference>
<keyword evidence="2" id="KW-0472">Membrane</keyword>
<dbReference type="InterPro" id="IPR036116">
    <property type="entry name" value="FN3_sf"/>
</dbReference>
<proteinExistence type="predicted"/>
<feature type="region of interest" description="Disordered" evidence="1">
    <location>
        <begin position="190"/>
        <end position="209"/>
    </location>
</feature>
<dbReference type="OrthoDB" id="6161934at2759"/>
<protein>
    <submittedName>
        <fullName evidence="3">Uncharacterized protein</fullName>
    </submittedName>
</protein>